<feature type="region of interest" description="Disordered" evidence="1">
    <location>
        <begin position="694"/>
        <end position="726"/>
    </location>
</feature>
<name>A0A699IES3_TANCI</name>
<gene>
    <name evidence="2" type="ORF">Tci_500537</name>
</gene>
<reference evidence="2" key="1">
    <citation type="journal article" date="2019" name="Sci. Rep.">
        <title>Draft genome of Tanacetum cinerariifolium, the natural source of mosquito coil.</title>
        <authorList>
            <person name="Yamashiro T."/>
            <person name="Shiraishi A."/>
            <person name="Satake H."/>
            <person name="Nakayama K."/>
        </authorList>
    </citation>
    <scope>NUCLEOTIDE SEQUENCE</scope>
</reference>
<protein>
    <submittedName>
        <fullName evidence="2">Retrovirus-related Pol polyprotein from transposon TNT 1-94</fullName>
    </submittedName>
</protein>
<evidence type="ECO:0000256" key="1">
    <source>
        <dbReference type="SAM" id="MobiDB-lite"/>
    </source>
</evidence>
<organism evidence="2">
    <name type="scientific">Tanacetum cinerariifolium</name>
    <name type="common">Dalmatian daisy</name>
    <name type="synonym">Chrysanthemum cinerariifolium</name>
    <dbReference type="NCBI Taxonomy" id="118510"/>
    <lineage>
        <taxon>Eukaryota</taxon>
        <taxon>Viridiplantae</taxon>
        <taxon>Streptophyta</taxon>
        <taxon>Embryophyta</taxon>
        <taxon>Tracheophyta</taxon>
        <taxon>Spermatophyta</taxon>
        <taxon>Magnoliopsida</taxon>
        <taxon>eudicotyledons</taxon>
        <taxon>Gunneridae</taxon>
        <taxon>Pentapetalae</taxon>
        <taxon>asterids</taxon>
        <taxon>campanulids</taxon>
        <taxon>Asterales</taxon>
        <taxon>Asteraceae</taxon>
        <taxon>Asteroideae</taxon>
        <taxon>Anthemideae</taxon>
        <taxon>Anthemidinae</taxon>
        <taxon>Tanacetum</taxon>
    </lineage>
</organism>
<feature type="compositionally biased region" description="Polar residues" evidence="1">
    <location>
        <begin position="291"/>
        <end position="300"/>
    </location>
</feature>
<comment type="caution">
    <text evidence="2">The sequence shown here is derived from an EMBL/GenBank/DDBJ whole genome shotgun (WGS) entry which is preliminary data.</text>
</comment>
<feature type="region of interest" description="Disordered" evidence="1">
    <location>
        <begin position="388"/>
        <end position="415"/>
    </location>
</feature>
<accession>A0A699IES3</accession>
<evidence type="ECO:0000313" key="2">
    <source>
        <dbReference type="EMBL" id="GEZ28564.1"/>
    </source>
</evidence>
<feature type="compositionally biased region" description="Basic and acidic residues" evidence="1">
    <location>
        <begin position="388"/>
        <end position="400"/>
    </location>
</feature>
<sequence length="726" mass="81658">MEPYYLKCIMDGPFQPKPADGDTKPESQWTPNERKVVIQHQHLKGIIMSLRYQENRIIDLKLEFQTFKAKSTKSLSQTYTCYKNLLNELANDGVNVSKHEINVGLVNILPEKWLTYSQGLRNANHTQNLDLADIYERFIYEDNLIQRRYSDTKKALITTPSSTLISTAFFSNKVIQNFQENSDDEVDESSSEGFSAGTSTEQVNSIQKLLTYSLITEVDIKEIIYSVSSARTEVDIREIIYSDLVTKLLNKSRLKYVSYPRFISCALQVLLGFDYTQDEKFRDLTSTTFDEGTAKTTSRPKGSLGDKDSGGNTPSTDMKPIHPIVAGQSGIGAKYQVDQTQSTRLRYQSLPKNKGKPSHEGELDTQPLVLSTYADVRAFLLSDDEAQESKEDILRAEKPQSSHAPYTEASDNDSSCDDILKKYNNTLPLTERQLVKLLGLERAQNHIKSSMSSLKDDTHSIKTMMTEMYEVFKVQSSGSVTPTLPLTHIPANVEGENATNTATEEPPSHTEGETDNLKMAIPISSIHPTKVPPTQAQPITTITTHPKSSQIALRIDKGKGIATESDPSKKLVPASTIVRLAPDEEAKVPYMINGKMCYLTDKEMQAYLGKEEKLRKAAEEERLLSISKPEVIKVVQEEAEKIRLDPKKIANTKADELREIIPKKKNTVVQDLMTSLSRMYERIRKILEELGIKSALPAPDPEQSSRKKRKHMELEPEIKIPGLECN</sequence>
<proteinExistence type="predicted"/>
<dbReference type="EMBL" id="BKCJ010261081">
    <property type="protein sequence ID" value="GEZ28564.1"/>
    <property type="molecule type" value="Genomic_DNA"/>
</dbReference>
<dbReference type="AlphaFoldDB" id="A0A699IES3"/>
<feature type="region of interest" description="Disordered" evidence="1">
    <location>
        <begin position="291"/>
        <end position="323"/>
    </location>
</feature>